<name>A0A9D2TSU8_9FIRM</name>
<protein>
    <submittedName>
        <fullName evidence="1">Serine protease</fullName>
    </submittedName>
</protein>
<evidence type="ECO:0000313" key="2">
    <source>
        <dbReference type="Proteomes" id="UP000823922"/>
    </source>
</evidence>
<dbReference type="EMBL" id="DWVS01000240">
    <property type="protein sequence ID" value="HJC88243.1"/>
    <property type="molecule type" value="Genomic_DNA"/>
</dbReference>
<keyword evidence="1" id="KW-0378">Hydrolase</keyword>
<dbReference type="Pfam" id="PF13365">
    <property type="entry name" value="Trypsin_2"/>
    <property type="match status" value="1"/>
</dbReference>
<dbReference type="Gene3D" id="2.40.10.120">
    <property type="match status" value="1"/>
</dbReference>
<sequence>MALFAFAAAGCEQRLSEQTAQTQPQSFPVLEALDGERLQEAKQMTDRCCVRLDVAGEEAEYYGSGVVWDERDGRLIIATAGHLLKEGEVLRVVFYDGTVTPGRTVGISASLDVGFVEAEWPETPAEADTDAEIPALVSLHQRRFDTLDAYSPLFVMASTPDGCADLILDASLLERAWYREEFGSDVMILSSSAQEGASGAGVFDGCGNFVGLVLGGTQGQTAVLSMEQVNQAGA</sequence>
<dbReference type="SUPFAM" id="SSF50494">
    <property type="entry name" value="Trypsin-like serine proteases"/>
    <property type="match status" value="1"/>
</dbReference>
<gene>
    <name evidence="1" type="ORF">H9926_09535</name>
</gene>
<dbReference type="GO" id="GO:0008233">
    <property type="term" value="F:peptidase activity"/>
    <property type="evidence" value="ECO:0007669"/>
    <property type="project" value="UniProtKB-KW"/>
</dbReference>
<organism evidence="1 2">
    <name type="scientific">Candidatus Eisenbergiella intestinigallinarum</name>
    <dbReference type="NCBI Taxonomy" id="2838549"/>
    <lineage>
        <taxon>Bacteria</taxon>
        <taxon>Bacillati</taxon>
        <taxon>Bacillota</taxon>
        <taxon>Clostridia</taxon>
        <taxon>Lachnospirales</taxon>
        <taxon>Lachnospiraceae</taxon>
        <taxon>Eisenbergiella</taxon>
    </lineage>
</organism>
<dbReference type="Proteomes" id="UP000823922">
    <property type="component" value="Unassembled WGS sequence"/>
</dbReference>
<reference evidence="1" key="2">
    <citation type="submission" date="2021-04" db="EMBL/GenBank/DDBJ databases">
        <authorList>
            <person name="Gilroy R."/>
        </authorList>
    </citation>
    <scope>NUCLEOTIDE SEQUENCE</scope>
    <source>
        <strain evidence="1">ChiBcec1-1630</strain>
    </source>
</reference>
<keyword evidence="1" id="KW-0645">Protease</keyword>
<dbReference type="AlphaFoldDB" id="A0A9D2TSU8"/>
<comment type="caution">
    <text evidence="1">The sequence shown here is derived from an EMBL/GenBank/DDBJ whole genome shotgun (WGS) entry which is preliminary data.</text>
</comment>
<feature type="non-terminal residue" evidence="1">
    <location>
        <position position="234"/>
    </location>
</feature>
<dbReference type="GO" id="GO:0006508">
    <property type="term" value="P:proteolysis"/>
    <property type="evidence" value="ECO:0007669"/>
    <property type="project" value="UniProtKB-KW"/>
</dbReference>
<proteinExistence type="predicted"/>
<dbReference type="InterPro" id="IPR009003">
    <property type="entry name" value="Peptidase_S1_PA"/>
</dbReference>
<reference evidence="1" key="1">
    <citation type="journal article" date="2021" name="PeerJ">
        <title>Extensive microbial diversity within the chicken gut microbiome revealed by metagenomics and culture.</title>
        <authorList>
            <person name="Gilroy R."/>
            <person name="Ravi A."/>
            <person name="Getino M."/>
            <person name="Pursley I."/>
            <person name="Horton D.L."/>
            <person name="Alikhan N.F."/>
            <person name="Baker D."/>
            <person name="Gharbi K."/>
            <person name="Hall N."/>
            <person name="Watson M."/>
            <person name="Adriaenssens E.M."/>
            <person name="Foster-Nyarko E."/>
            <person name="Jarju S."/>
            <person name="Secka A."/>
            <person name="Antonio M."/>
            <person name="Oren A."/>
            <person name="Chaudhuri R.R."/>
            <person name="La Ragione R."/>
            <person name="Hildebrand F."/>
            <person name="Pallen M.J."/>
        </authorList>
    </citation>
    <scope>NUCLEOTIDE SEQUENCE</scope>
    <source>
        <strain evidence="1">ChiBcec1-1630</strain>
    </source>
</reference>
<accession>A0A9D2TSU8</accession>
<evidence type="ECO:0000313" key="1">
    <source>
        <dbReference type="EMBL" id="HJC88243.1"/>
    </source>
</evidence>